<keyword evidence="7 9" id="KW-0503">Monooxygenase</keyword>
<keyword evidence="10" id="KW-1133">Transmembrane helix</keyword>
<comment type="cofactor">
    <cofactor evidence="1 8">
        <name>heme</name>
        <dbReference type="ChEBI" id="CHEBI:30413"/>
    </cofactor>
</comment>
<evidence type="ECO:0000256" key="2">
    <source>
        <dbReference type="ARBA" id="ARBA00010617"/>
    </source>
</evidence>
<gene>
    <name evidence="11" type="ORF">BO71DRAFT_404763</name>
</gene>
<feature type="transmembrane region" description="Helical" evidence="10">
    <location>
        <begin position="16"/>
        <end position="38"/>
    </location>
</feature>
<dbReference type="InterPro" id="IPR036396">
    <property type="entry name" value="Cyt_P450_sf"/>
</dbReference>
<evidence type="ECO:0000256" key="7">
    <source>
        <dbReference type="ARBA" id="ARBA00023033"/>
    </source>
</evidence>
<evidence type="ECO:0000256" key="10">
    <source>
        <dbReference type="SAM" id="Phobius"/>
    </source>
</evidence>
<proteinExistence type="inferred from homology"/>
<name>A0A319DQW5_9EURO</name>
<organism evidence="11 12">
    <name type="scientific">Aspergillus ellipticus CBS 707.79</name>
    <dbReference type="NCBI Taxonomy" id="1448320"/>
    <lineage>
        <taxon>Eukaryota</taxon>
        <taxon>Fungi</taxon>
        <taxon>Dikarya</taxon>
        <taxon>Ascomycota</taxon>
        <taxon>Pezizomycotina</taxon>
        <taxon>Eurotiomycetes</taxon>
        <taxon>Eurotiomycetidae</taxon>
        <taxon>Eurotiales</taxon>
        <taxon>Aspergillaceae</taxon>
        <taxon>Aspergillus</taxon>
        <taxon>Aspergillus subgen. Circumdati</taxon>
    </lineage>
</organism>
<dbReference type="GO" id="GO:0020037">
    <property type="term" value="F:heme binding"/>
    <property type="evidence" value="ECO:0007669"/>
    <property type="project" value="InterPro"/>
</dbReference>
<dbReference type="InterPro" id="IPR001128">
    <property type="entry name" value="Cyt_P450"/>
</dbReference>
<evidence type="ECO:0000256" key="1">
    <source>
        <dbReference type="ARBA" id="ARBA00001971"/>
    </source>
</evidence>
<dbReference type="InterPro" id="IPR050121">
    <property type="entry name" value="Cytochrome_P450_monoxygenase"/>
</dbReference>
<evidence type="ECO:0000256" key="6">
    <source>
        <dbReference type="ARBA" id="ARBA00023004"/>
    </source>
</evidence>
<dbReference type="PANTHER" id="PTHR24305">
    <property type="entry name" value="CYTOCHROME P450"/>
    <property type="match status" value="1"/>
</dbReference>
<dbReference type="CDD" id="cd11058">
    <property type="entry name" value="CYP60B-like"/>
    <property type="match status" value="1"/>
</dbReference>
<feature type="binding site" description="axial binding residue" evidence="8">
    <location>
        <position position="455"/>
    </location>
    <ligand>
        <name>heme</name>
        <dbReference type="ChEBI" id="CHEBI:30413"/>
    </ligand>
    <ligandPart>
        <name>Fe</name>
        <dbReference type="ChEBI" id="CHEBI:18248"/>
    </ligandPart>
</feature>
<dbReference type="SUPFAM" id="SSF48264">
    <property type="entry name" value="Cytochrome P450"/>
    <property type="match status" value="1"/>
</dbReference>
<dbReference type="PRINTS" id="PR00463">
    <property type="entry name" value="EP450I"/>
</dbReference>
<dbReference type="GO" id="GO:0005506">
    <property type="term" value="F:iron ion binding"/>
    <property type="evidence" value="ECO:0007669"/>
    <property type="project" value="InterPro"/>
</dbReference>
<dbReference type="GO" id="GO:0004497">
    <property type="term" value="F:monooxygenase activity"/>
    <property type="evidence" value="ECO:0007669"/>
    <property type="project" value="UniProtKB-KW"/>
</dbReference>
<evidence type="ECO:0000256" key="8">
    <source>
        <dbReference type="PIRSR" id="PIRSR602401-1"/>
    </source>
</evidence>
<evidence type="ECO:0000313" key="11">
    <source>
        <dbReference type="EMBL" id="PYI00037.1"/>
    </source>
</evidence>
<evidence type="ECO:0000256" key="5">
    <source>
        <dbReference type="ARBA" id="ARBA00023002"/>
    </source>
</evidence>
<dbReference type="InterPro" id="IPR002401">
    <property type="entry name" value="Cyt_P450_E_grp-I"/>
</dbReference>
<protein>
    <submittedName>
        <fullName evidence="11">Cytochrome P450</fullName>
    </submittedName>
</protein>
<dbReference type="STRING" id="1448320.A0A319DQW5"/>
<dbReference type="EMBL" id="KZ825797">
    <property type="protein sequence ID" value="PYI00037.1"/>
    <property type="molecule type" value="Genomic_DNA"/>
</dbReference>
<keyword evidence="10" id="KW-0472">Membrane</keyword>
<evidence type="ECO:0000256" key="9">
    <source>
        <dbReference type="RuleBase" id="RU000461"/>
    </source>
</evidence>
<dbReference type="OrthoDB" id="1470350at2759"/>
<evidence type="ECO:0000256" key="4">
    <source>
        <dbReference type="ARBA" id="ARBA00022723"/>
    </source>
</evidence>
<keyword evidence="12" id="KW-1185">Reference proteome</keyword>
<dbReference type="PROSITE" id="PS00086">
    <property type="entry name" value="CYTOCHROME_P450"/>
    <property type="match status" value="1"/>
</dbReference>
<dbReference type="PRINTS" id="PR00385">
    <property type="entry name" value="P450"/>
</dbReference>
<comment type="similarity">
    <text evidence="2 9">Belongs to the cytochrome P450 family.</text>
</comment>
<keyword evidence="6 8" id="KW-0408">Iron</keyword>
<dbReference type="VEuPathDB" id="FungiDB:BO71DRAFT_404763"/>
<dbReference type="Gene3D" id="1.10.630.10">
    <property type="entry name" value="Cytochrome P450"/>
    <property type="match status" value="1"/>
</dbReference>
<dbReference type="Proteomes" id="UP000247810">
    <property type="component" value="Unassembled WGS sequence"/>
</dbReference>
<accession>A0A319DQW5</accession>
<keyword evidence="4 8" id="KW-0479">Metal-binding</keyword>
<dbReference type="AlphaFoldDB" id="A0A319DQW5"/>
<reference evidence="11 12" key="1">
    <citation type="submission" date="2018-02" db="EMBL/GenBank/DDBJ databases">
        <title>The genomes of Aspergillus section Nigri reveals drivers in fungal speciation.</title>
        <authorList>
            <consortium name="DOE Joint Genome Institute"/>
            <person name="Vesth T.C."/>
            <person name="Nybo J."/>
            <person name="Theobald S."/>
            <person name="Brandl J."/>
            <person name="Frisvad J.C."/>
            <person name="Nielsen K.F."/>
            <person name="Lyhne E.K."/>
            <person name="Kogle M.E."/>
            <person name="Kuo A."/>
            <person name="Riley R."/>
            <person name="Clum A."/>
            <person name="Nolan M."/>
            <person name="Lipzen A."/>
            <person name="Salamov A."/>
            <person name="Henrissat B."/>
            <person name="Wiebenga A."/>
            <person name="De vries R.P."/>
            <person name="Grigoriev I.V."/>
            <person name="Mortensen U.H."/>
            <person name="Andersen M.R."/>
            <person name="Baker S.E."/>
        </authorList>
    </citation>
    <scope>NUCLEOTIDE SEQUENCE [LARGE SCALE GENOMIC DNA]</scope>
    <source>
        <strain evidence="11 12">CBS 707.79</strain>
    </source>
</reference>
<dbReference type="PANTHER" id="PTHR24305:SF210">
    <property type="entry name" value="CYTOCHROME P450 MONOOXYGENASE ASQL-RELATED"/>
    <property type="match status" value="1"/>
</dbReference>
<sequence>MLSFLYASEQVSLQTYLVFGATIATSYAICRGIYLLYFHPLANYPGPKLAAVSNLWYAYQWLSGRYPWAIENVIEEYGLDPARGRDVVRIAPNELVFMRPEAQEDILMSGTKNRPTFIKTDFQHIGGKHAGIAADPDIEKHRAVRKLLAPAFNPRALKEQEPALHGHIDQFIQRLKEDGTAEAGVDMRDWFDWLACDIAGDMGYSHNFQNVRDGKAHLFLRAFRGIGLWGTLNQVMRRFPLLHPLVFLALPPRMAAILPTLLRSNNQIVRDRVKNRDNLKHPDYFSLLMPENKPVPEQAFLVAQANHLIVGGFDPDTNLFTAAVFFLLEHPETLKKLQDEIRQNFSRYEDLHNEALQGLPWLHAVIEETLRLHTNGAFGLPRISPGDTVDGDYIPAGCVVQTSAFAVTHSTRYFRKPREFHPARFLPRTHPDYNPIFDEDVKSAFKPFSMGPRGCIGQNMGYMQARILLSKMIWEFDWELLNKGEVDWERDLRLYAIWEKPPVIVRYSSVQRTDSEQLVN</sequence>
<evidence type="ECO:0000313" key="12">
    <source>
        <dbReference type="Proteomes" id="UP000247810"/>
    </source>
</evidence>
<dbReference type="GO" id="GO:0016705">
    <property type="term" value="F:oxidoreductase activity, acting on paired donors, with incorporation or reduction of molecular oxygen"/>
    <property type="evidence" value="ECO:0007669"/>
    <property type="project" value="InterPro"/>
</dbReference>
<dbReference type="InterPro" id="IPR017972">
    <property type="entry name" value="Cyt_P450_CS"/>
</dbReference>
<dbReference type="Pfam" id="PF00067">
    <property type="entry name" value="p450"/>
    <property type="match status" value="1"/>
</dbReference>
<keyword evidence="3 8" id="KW-0349">Heme</keyword>
<keyword evidence="10" id="KW-0812">Transmembrane</keyword>
<evidence type="ECO:0000256" key="3">
    <source>
        <dbReference type="ARBA" id="ARBA00022617"/>
    </source>
</evidence>
<keyword evidence="5 9" id="KW-0560">Oxidoreductase</keyword>